<evidence type="ECO:0000313" key="3">
    <source>
        <dbReference type="Proteomes" id="UP000177390"/>
    </source>
</evidence>
<evidence type="ECO:0000313" key="2">
    <source>
        <dbReference type="EMBL" id="OGD70483.1"/>
    </source>
</evidence>
<proteinExistence type="predicted"/>
<evidence type="ECO:0000256" key="1">
    <source>
        <dbReference type="SAM" id="Coils"/>
    </source>
</evidence>
<dbReference type="EMBL" id="MFAH01000053">
    <property type="protein sequence ID" value="OGD70483.1"/>
    <property type="molecule type" value="Genomic_DNA"/>
</dbReference>
<organism evidence="2 3">
    <name type="scientific">Candidatus Collierbacteria bacterium RIFCSPHIGHO2_02_FULL_49_10</name>
    <dbReference type="NCBI Taxonomy" id="1817723"/>
    <lineage>
        <taxon>Bacteria</taxon>
        <taxon>Candidatus Collieribacteriota</taxon>
    </lineage>
</organism>
<accession>A0A1F5ESU4</accession>
<keyword evidence="1" id="KW-0175">Coiled coil</keyword>
<protein>
    <submittedName>
        <fullName evidence="2">Uncharacterized protein</fullName>
    </submittedName>
</protein>
<dbReference type="Proteomes" id="UP000177390">
    <property type="component" value="Unassembled WGS sequence"/>
</dbReference>
<gene>
    <name evidence="2" type="ORF">A3D09_03060</name>
</gene>
<sequence length="87" mass="10201">MLTKTDKSWIGNKFATKEDLSVARIDLKTEMAKMEDRIEVEAQKRHNELLVLFDGLAEEVKDNDEFRLVTNHRMDKLEGLTLVLRLR</sequence>
<name>A0A1F5ESU4_9BACT</name>
<feature type="coiled-coil region" evidence="1">
    <location>
        <begin position="17"/>
        <end position="44"/>
    </location>
</feature>
<reference evidence="2 3" key="1">
    <citation type="journal article" date="2016" name="Nat. Commun.">
        <title>Thousands of microbial genomes shed light on interconnected biogeochemical processes in an aquifer system.</title>
        <authorList>
            <person name="Anantharaman K."/>
            <person name="Brown C.T."/>
            <person name="Hug L.A."/>
            <person name="Sharon I."/>
            <person name="Castelle C.J."/>
            <person name="Probst A.J."/>
            <person name="Thomas B.C."/>
            <person name="Singh A."/>
            <person name="Wilkins M.J."/>
            <person name="Karaoz U."/>
            <person name="Brodie E.L."/>
            <person name="Williams K.H."/>
            <person name="Hubbard S.S."/>
            <person name="Banfield J.F."/>
        </authorList>
    </citation>
    <scope>NUCLEOTIDE SEQUENCE [LARGE SCALE GENOMIC DNA]</scope>
</reference>
<comment type="caution">
    <text evidence="2">The sequence shown here is derived from an EMBL/GenBank/DDBJ whole genome shotgun (WGS) entry which is preliminary data.</text>
</comment>
<dbReference type="AlphaFoldDB" id="A0A1F5ESU4"/>